<evidence type="ECO:0000256" key="1">
    <source>
        <dbReference type="SAM" id="MobiDB-lite"/>
    </source>
</evidence>
<protein>
    <submittedName>
        <fullName evidence="3">Uncharacterized protein</fullName>
    </submittedName>
</protein>
<dbReference type="AlphaFoldDB" id="A0A4Y2GMF0"/>
<gene>
    <name evidence="3" type="ORF">AVEN_128421_1</name>
</gene>
<feature type="region of interest" description="Disordered" evidence="1">
    <location>
        <begin position="53"/>
        <end position="95"/>
    </location>
</feature>
<name>A0A4Y2GMF0_ARAVE</name>
<evidence type="ECO:0000313" key="3">
    <source>
        <dbReference type="EMBL" id="GBM53254.1"/>
    </source>
</evidence>
<feature type="transmembrane region" description="Helical" evidence="2">
    <location>
        <begin position="25"/>
        <end position="48"/>
    </location>
</feature>
<evidence type="ECO:0000313" key="4">
    <source>
        <dbReference type="Proteomes" id="UP000499080"/>
    </source>
</evidence>
<evidence type="ECO:0000256" key="2">
    <source>
        <dbReference type="SAM" id="Phobius"/>
    </source>
</evidence>
<comment type="caution">
    <text evidence="3">The sequence shown here is derived from an EMBL/GenBank/DDBJ whole genome shotgun (WGS) entry which is preliminary data.</text>
</comment>
<keyword evidence="4" id="KW-1185">Reference proteome</keyword>
<feature type="compositionally biased region" description="Basic and acidic residues" evidence="1">
    <location>
        <begin position="65"/>
        <end position="78"/>
    </location>
</feature>
<reference evidence="3 4" key="1">
    <citation type="journal article" date="2019" name="Sci. Rep.">
        <title>Orb-weaving spider Araneus ventricosus genome elucidates the spidroin gene catalogue.</title>
        <authorList>
            <person name="Kono N."/>
            <person name="Nakamura H."/>
            <person name="Ohtoshi R."/>
            <person name="Moran D.A.P."/>
            <person name="Shinohara A."/>
            <person name="Yoshida Y."/>
            <person name="Fujiwara M."/>
            <person name="Mori M."/>
            <person name="Tomita M."/>
            <person name="Arakawa K."/>
        </authorList>
    </citation>
    <scope>NUCLEOTIDE SEQUENCE [LARGE SCALE GENOMIC DNA]</scope>
</reference>
<dbReference type="EMBL" id="BGPR01001411">
    <property type="protein sequence ID" value="GBM53254.1"/>
    <property type="molecule type" value="Genomic_DNA"/>
</dbReference>
<proteinExistence type="predicted"/>
<organism evidence="3 4">
    <name type="scientific">Araneus ventricosus</name>
    <name type="common">Orbweaver spider</name>
    <name type="synonym">Epeira ventricosa</name>
    <dbReference type="NCBI Taxonomy" id="182803"/>
    <lineage>
        <taxon>Eukaryota</taxon>
        <taxon>Metazoa</taxon>
        <taxon>Ecdysozoa</taxon>
        <taxon>Arthropoda</taxon>
        <taxon>Chelicerata</taxon>
        <taxon>Arachnida</taxon>
        <taxon>Araneae</taxon>
        <taxon>Araneomorphae</taxon>
        <taxon>Entelegynae</taxon>
        <taxon>Araneoidea</taxon>
        <taxon>Araneidae</taxon>
        <taxon>Araneus</taxon>
    </lineage>
</organism>
<sequence length="95" mass="10885">MDPFTNFIKDLLIYFDLYEDLNEEVAFAFTLLISFLFGIIVSAVILVCCRRPTPRIQYDGPGNDDEGRRGNNGDDEPPRRRRLIPNGPISHRPFG</sequence>
<accession>A0A4Y2GMF0</accession>
<dbReference type="Proteomes" id="UP000499080">
    <property type="component" value="Unassembled WGS sequence"/>
</dbReference>
<keyword evidence="2" id="KW-1133">Transmembrane helix</keyword>
<keyword evidence="2" id="KW-0812">Transmembrane</keyword>
<keyword evidence="2" id="KW-0472">Membrane</keyword>